<dbReference type="InParanoid" id="A0A3G9JTC1"/>
<reference evidence="2 3" key="1">
    <citation type="submission" date="2018-11" db="EMBL/GenBank/DDBJ databases">
        <title>Novel Erysipelotrichaceae bacterium isolated from small intestine of a swine.</title>
        <authorList>
            <person name="Kim J.S."/>
            <person name="Choe H."/>
            <person name="Lee Y.R."/>
            <person name="Kim K.M."/>
            <person name="Park D.S."/>
        </authorList>
    </citation>
    <scope>NUCLEOTIDE SEQUENCE [LARGE SCALE GENOMIC DNA]</scope>
    <source>
        <strain evidence="2 3">SG0102</strain>
    </source>
</reference>
<dbReference type="PROSITE" id="PS51831">
    <property type="entry name" value="HD"/>
    <property type="match status" value="1"/>
</dbReference>
<dbReference type="EMBL" id="AP019309">
    <property type="protein sequence ID" value="BBH26419.1"/>
    <property type="molecule type" value="Genomic_DNA"/>
</dbReference>
<dbReference type="AlphaFoldDB" id="A0A3G9JTC1"/>
<dbReference type="Gene3D" id="1.10.3210.10">
    <property type="entry name" value="Hypothetical protein af1432"/>
    <property type="match status" value="1"/>
</dbReference>
<dbReference type="OrthoDB" id="1767989at2"/>
<dbReference type="Proteomes" id="UP000268059">
    <property type="component" value="Chromosome"/>
</dbReference>
<keyword evidence="3" id="KW-1185">Reference proteome</keyword>
<dbReference type="CDD" id="cd00077">
    <property type="entry name" value="HDc"/>
    <property type="match status" value="1"/>
</dbReference>
<feature type="domain" description="HD" evidence="1">
    <location>
        <begin position="26"/>
        <end position="127"/>
    </location>
</feature>
<keyword evidence="2" id="KW-0378">Hydrolase</keyword>
<evidence type="ECO:0000259" key="1">
    <source>
        <dbReference type="PROSITE" id="PS51831"/>
    </source>
</evidence>
<name>A0A3G9JTC1_9FIRM</name>
<dbReference type="KEGG" id="ebm:SG0102_13530"/>
<proteinExistence type="predicted"/>
<dbReference type="InterPro" id="IPR006674">
    <property type="entry name" value="HD_domain"/>
</dbReference>
<gene>
    <name evidence="2" type="ORF">SG0102_13530</name>
</gene>
<dbReference type="Pfam" id="PF01966">
    <property type="entry name" value="HD"/>
    <property type="match status" value="1"/>
</dbReference>
<accession>A0A3G9JTC1</accession>
<dbReference type="RefSeq" id="WP_125119289.1">
    <property type="nucleotide sequence ID" value="NZ_AP019309.1"/>
</dbReference>
<evidence type="ECO:0000313" key="2">
    <source>
        <dbReference type="EMBL" id="BBH26419.1"/>
    </source>
</evidence>
<protein>
    <submittedName>
        <fullName evidence="2">Metal-dependent phosphohydrolase</fullName>
    </submittedName>
</protein>
<organism evidence="2 3">
    <name type="scientific">Intestinibaculum porci</name>
    <dbReference type="NCBI Taxonomy" id="2487118"/>
    <lineage>
        <taxon>Bacteria</taxon>
        <taxon>Bacillati</taxon>
        <taxon>Bacillota</taxon>
        <taxon>Erysipelotrichia</taxon>
        <taxon>Erysipelotrichales</taxon>
        <taxon>Erysipelotrichaceae</taxon>
        <taxon>Intestinibaculum</taxon>
    </lineage>
</organism>
<sequence length="152" mass="17140">MGRLKTLKGIIEEELKEMDPTKKTAAMAHLYGVSLQATIIARHRGENSELLAMAGMLHDIAAYKTGSYEDHAHKGANIAKEILKQHQLTNSEETKLIVEAIAHHDDKDRKDSAFDEVLKDADVMDHVFKDLDKPVKAKEQARYEALCEEFQL</sequence>
<evidence type="ECO:0000313" key="3">
    <source>
        <dbReference type="Proteomes" id="UP000268059"/>
    </source>
</evidence>
<dbReference type="InterPro" id="IPR003607">
    <property type="entry name" value="HD/PDEase_dom"/>
</dbReference>
<dbReference type="GO" id="GO:0016787">
    <property type="term" value="F:hydrolase activity"/>
    <property type="evidence" value="ECO:0007669"/>
    <property type="project" value="UniProtKB-KW"/>
</dbReference>
<dbReference type="SUPFAM" id="SSF109604">
    <property type="entry name" value="HD-domain/PDEase-like"/>
    <property type="match status" value="1"/>
</dbReference>